<feature type="transmembrane region" description="Helical" evidence="1">
    <location>
        <begin position="67"/>
        <end position="88"/>
    </location>
</feature>
<comment type="caution">
    <text evidence="2">The sequence shown here is derived from an EMBL/GenBank/DDBJ whole genome shotgun (WGS) entry which is preliminary data.</text>
</comment>
<evidence type="ECO:0000313" key="3">
    <source>
        <dbReference type="Proteomes" id="UP000029548"/>
    </source>
</evidence>
<name>A0A095ZFY6_9CORY</name>
<proteinExistence type="predicted"/>
<dbReference type="AlphaFoldDB" id="A0A095ZFY6"/>
<feature type="transmembrane region" description="Helical" evidence="1">
    <location>
        <begin position="100"/>
        <end position="117"/>
    </location>
</feature>
<accession>A0A095ZFY6</accession>
<dbReference type="Proteomes" id="UP000029548">
    <property type="component" value="Unassembled WGS sequence"/>
</dbReference>
<dbReference type="eggNOG" id="COG1277">
    <property type="taxonomic scope" value="Bacteria"/>
</dbReference>
<dbReference type="Pfam" id="PF12679">
    <property type="entry name" value="ABC2_membrane_2"/>
    <property type="match status" value="1"/>
</dbReference>
<protein>
    <recommendedName>
        <fullName evidence="4">ABC transporter permease</fullName>
    </recommendedName>
</protein>
<sequence length="366" mass="38860">MGCATMNAMREVLSLELTQRARSTRWRVLLVAWFVVLVGTVVLQTLFFDSVGPGVMGDESTWTRSSAEAIATGTLLFVLLVGLLVAPAQTATSINGDRRDGVLALVQAAPVSTWAVAVGKLLAAWLASLAFLLVSLPVLVWTVIRGGLTWWALLLGVAVVALLLLAVSGMGLGLSALTPRTASSTMLSYLIVAVLTVGLPLVFALSMPLTEHRETRQVAYLTRYDDNLDLDDPASWCREEVTPVSTMDTRSIAWLLLPNPVVVLSDALPHSGDAPGVTNIVRNVVDRSFRAPERQPETCAELAESMRESGGDPILQPAQDPGNGAPGWKWGPGLAVNLLLGGAGVAVAHRRLKVPAGELPKGVRIA</sequence>
<dbReference type="PANTHER" id="PTHR43471">
    <property type="entry name" value="ABC TRANSPORTER PERMEASE"/>
    <property type="match status" value="1"/>
</dbReference>
<keyword evidence="1" id="KW-0472">Membrane</keyword>
<dbReference type="EMBL" id="JRNE01000037">
    <property type="protein sequence ID" value="KGF17582.1"/>
    <property type="molecule type" value="Genomic_DNA"/>
</dbReference>
<feature type="transmembrane region" description="Helical" evidence="1">
    <location>
        <begin position="186"/>
        <end position="207"/>
    </location>
</feature>
<keyword evidence="1" id="KW-1133">Transmembrane helix</keyword>
<evidence type="ECO:0008006" key="4">
    <source>
        <dbReference type="Google" id="ProtNLM"/>
    </source>
</evidence>
<organism evidence="2 3">
    <name type="scientific">Corynebacterium freneyi DNF00450</name>
    <dbReference type="NCBI Taxonomy" id="1287475"/>
    <lineage>
        <taxon>Bacteria</taxon>
        <taxon>Bacillati</taxon>
        <taxon>Actinomycetota</taxon>
        <taxon>Actinomycetes</taxon>
        <taxon>Mycobacteriales</taxon>
        <taxon>Corynebacteriaceae</taxon>
        <taxon>Corynebacterium</taxon>
    </lineage>
</organism>
<feature type="transmembrane region" description="Helical" evidence="1">
    <location>
        <begin position="28"/>
        <end position="47"/>
    </location>
</feature>
<reference evidence="2 3" key="1">
    <citation type="submission" date="2014-07" db="EMBL/GenBank/DDBJ databases">
        <authorList>
            <person name="McCorrison J."/>
            <person name="Sanka R."/>
            <person name="Torralba M."/>
            <person name="Gillis M."/>
            <person name="Haft D.H."/>
            <person name="Methe B."/>
            <person name="Sutton G."/>
            <person name="Nelson K.E."/>
        </authorList>
    </citation>
    <scope>NUCLEOTIDE SEQUENCE [LARGE SCALE GENOMIC DNA]</scope>
    <source>
        <strain evidence="2 3">DNF00450</strain>
    </source>
</reference>
<feature type="transmembrane region" description="Helical" evidence="1">
    <location>
        <begin position="123"/>
        <end position="144"/>
    </location>
</feature>
<gene>
    <name evidence="2" type="ORF">HMPREF1650_03225</name>
</gene>
<dbReference type="GO" id="GO:0140359">
    <property type="term" value="F:ABC-type transporter activity"/>
    <property type="evidence" value="ECO:0007669"/>
    <property type="project" value="InterPro"/>
</dbReference>
<dbReference type="GO" id="GO:0005886">
    <property type="term" value="C:plasma membrane"/>
    <property type="evidence" value="ECO:0007669"/>
    <property type="project" value="UniProtKB-SubCell"/>
</dbReference>
<evidence type="ECO:0000313" key="2">
    <source>
        <dbReference type="EMBL" id="KGF17582.1"/>
    </source>
</evidence>
<feature type="transmembrane region" description="Helical" evidence="1">
    <location>
        <begin position="151"/>
        <end position="174"/>
    </location>
</feature>
<keyword evidence="1" id="KW-0812">Transmembrane</keyword>
<evidence type="ECO:0000256" key="1">
    <source>
        <dbReference type="SAM" id="Phobius"/>
    </source>
</evidence>
<dbReference type="PANTHER" id="PTHR43471:SF12">
    <property type="entry name" value="HYPOTHETICAL MEMBRANE PROTEIN, CONSERVED"/>
    <property type="match status" value="1"/>
</dbReference>